<gene>
    <name evidence="1" type="ORF">HNO88_002281</name>
</gene>
<evidence type="ECO:0000313" key="2">
    <source>
        <dbReference type="Proteomes" id="UP000555448"/>
    </source>
</evidence>
<proteinExistence type="predicted"/>
<evidence type="ECO:0008006" key="3">
    <source>
        <dbReference type="Google" id="ProtNLM"/>
    </source>
</evidence>
<dbReference type="Proteomes" id="UP000555448">
    <property type="component" value="Unassembled WGS sequence"/>
</dbReference>
<sequence>MANEMPHSSQFTGLTRKVIAYSERFAEIIETVKTRALTDADWAPIEQIVDVDTFERQGVFLGAQAETFGWSTYKSYISRYGAGTTWEGTLRRVTETPGLVILELEERNTHGGVMDVSNTVTIYEFDEADKLRHLDVYIMPLEKR</sequence>
<comment type="caution">
    <text evidence="1">The sequence shown here is derived from an EMBL/GenBank/DDBJ whole genome shotgun (WGS) entry which is preliminary data.</text>
</comment>
<organism evidence="1 2">
    <name type="scientific">Novosphingobium chloroacetimidivorans</name>
    <dbReference type="NCBI Taxonomy" id="1428314"/>
    <lineage>
        <taxon>Bacteria</taxon>
        <taxon>Pseudomonadati</taxon>
        <taxon>Pseudomonadota</taxon>
        <taxon>Alphaproteobacteria</taxon>
        <taxon>Sphingomonadales</taxon>
        <taxon>Sphingomonadaceae</taxon>
        <taxon>Novosphingobium</taxon>
    </lineage>
</organism>
<keyword evidence="2" id="KW-1185">Reference proteome</keyword>
<dbReference type="EMBL" id="JACHLR010000008">
    <property type="protein sequence ID" value="MBB4858955.1"/>
    <property type="molecule type" value="Genomic_DNA"/>
</dbReference>
<name>A0A7W7KA10_9SPHN</name>
<evidence type="ECO:0000313" key="1">
    <source>
        <dbReference type="EMBL" id="MBB4858955.1"/>
    </source>
</evidence>
<accession>A0A7W7KA10</accession>
<dbReference type="RefSeq" id="WP_184245099.1">
    <property type="nucleotide sequence ID" value="NZ_JACHLR010000008.1"/>
</dbReference>
<protein>
    <recommendedName>
        <fullName evidence="3">SnoaL-like domain-containing protein</fullName>
    </recommendedName>
</protein>
<dbReference type="AlphaFoldDB" id="A0A7W7KA10"/>
<reference evidence="1 2" key="1">
    <citation type="submission" date="2020-08" db="EMBL/GenBank/DDBJ databases">
        <title>Functional genomics of gut bacteria from endangered species of beetles.</title>
        <authorList>
            <person name="Carlos-Shanley C."/>
        </authorList>
    </citation>
    <scope>NUCLEOTIDE SEQUENCE [LARGE SCALE GENOMIC DNA]</scope>
    <source>
        <strain evidence="1 2">S00245</strain>
    </source>
</reference>